<gene>
    <name evidence="2" type="ORF">SAMN04488524_0414</name>
</gene>
<evidence type="ECO:0000313" key="2">
    <source>
        <dbReference type="EMBL" id="SMC43941.1"/>
    </source>
</evidence>
<sequence>MEQEPDFKLLYEMAQLEIQNLKDQLERWETRGVLLRQLAQQQEILATQVELTVDTLKAGAIGIGKMSIA</sequence>
<dbReference type="Proteomes" id="UP000192756">
    <property type="component" value="Unassembled WGS sequence"/>
</dbReference>
<protein>
    <submittedName>
        <fullName evidence="2">Uncharacterized protein</fullName>
    </submittedName>
</protein>
<organism evidence="2 3">
    <name type="scientific">Pedobacter africanus</name>
    <dbReference type="NCBI Taxonomy" id="151894"/>
    <lineage>
        <taxon>Bacteria</taxon>
        <taxon>Pseudomonadati</taxon>
        <taxon>Bacteroidota</taxon>
        <taxon>Sphingobacteriia</taxon>
        <taxon>Sphingobacteriales</taxon>
        <taxon>Sphingobacteriaceae</taxon>
        <taxon>Pedobacter</taxon>
    </lineage>
</organism>
<proteinExistence type="predicted"/>
<keyword evidence="3" id="KW-1185">Reference proteome</keyword>
<reference evidence="3" key="1">
    <citation type="submission" date="2017-04" db="EMBL/GenBank/DDBJ databases">
        <authorList>
            <person name="Varghese N."/>
            <person name="Submissions S."/>
        </authorList>
    </citation>
    <scope>NUCLEOTIDE SEQUENCE [LARGE SCALE GENOMIC DNA]</scope>
    <source>
        <strain evidence="3">DSM 12126</strain>
    </source>
</reference>
<name>A0A1W1Z738_9SPHI</name>
<feature type="coiled-coil region" evidence="1">
    <location>
        <begin position="11"/>
        <end position="38"/>
    </location>
</feature>
<accession>A0A1W1Z738</accession>
<dbReference type="RefSeq" id="WP_084236758.1">
    <property type="nucleotide sequence ID" value="NZ_FWXT01000001.1"/>
</dbReference>
<evidence type="ECO:0000256" key="1">
    <source>
        <dbReference type="SAM" id="Coils"/>
    </source>
</evidence>
<keyword evidence="1" id="KW-0175">Coiled coil</keyword>
<dbReference type="AlphaFoldDB" id="A0A1W1Z738"/>
<evidence type="ECO:0000313" key="3">
    <source>
        <dbReference type="Proteomes" id="UP000192756"/>
    </source>
</evidence>
<dbReference type="EMBL" id="FWXT01000001">
    <property type="protein sequence ID" value="SMC43941.1"/>
    <property type="molecule type" value="Genomic_DNA"/>
</dbReference>
<dbReference type="STRING" id="151894.SAMN04488524_0414"/>